<dbReference type="Proteomes" id="UP001172155">
    <property type="component" value="Unassembled WGS sequence"/>
</dbReference>
<gene>
    <name evidence="2" type="ORF">B0T18DRAFT_58680</name>
</gene>
<comment type="caution">
    <text evidence="2">The sequence shown here is derived from an EMBL/GenBank/DDBJ whole genome shotgun (WGS) entry which is preliminary data.</text>
</comment>
<sequence>MEWPLWSTVLKWHRIATHLHSIDLGSHFQHFAVTPSAVPLRLSSLFPPPPLPPIRVHLGCKKQGTALYGPDAATTPRNTHPTSQSGRCSRDIACLIGRGGCCWGCFPPFCHALSSRTPPHMYAVPKAQVVHTITIVTPRARIVFVRCIPLRRDQATISGTWDAPPPKTHARILLPLITSLAGQAVRSWPGQAFRAWFHHCCAAGSLEPRRTFTKWTRCAQPLYSRYGASAANKSDGIEQDTQGSGVASPSRSSLSLESLSS</sequence>
<keyword evidence="3" id="KW-1185">Reference proteome</keyword>
<accession>A0AA40F4Q1</accession>
<evidence type="ECO:0000313" key="2">
    <source>
        <dbReference type="EMBL" id="KAK0750911.1"/>
    </source>
</evidence>
<name>A0AA40F4Q1_9PEZI</name>
<feature type="region of interest" description="Disordered" evidence="1">
    <location>
        <begin position="68"/>
        <end position="87"/>
    </location>
</feature>
<organism evidence="2 3">
    <name type="scientific">Schizothecium vesticola</name>
    <dbReference type="NCBI Taxonomy" id="314040"/>
    <lineage>
        <taxon>Eukaryota</taxon>
        <taxon>Fungi</taxon>
        <taxon>Dikarya</taxon>
        <taxon>Ascomycota</taxon>
        <taxon>Pezizomycotina</taxon>
        <taxon>Sordariomycetes</taxon>
        <taxon>Sordariomycetidae</taxon>
        <taxon>Sordariales</taxon>
        <taxon>Schizotheciaceae</taxon>
        <taxon>Schizothecium</taxon>
    </lineage>
</organism>
<proteinExistence type="predicted"/>
<dbReference type="EMBL" id="JAUKUD010000002">
    <property type="protein sequence ID" value="KAK0750911.1"/>
    <property type="molecule type" value="Genomic_DNA"/>
</dbReference>
<dbReference type="AlphaFoldDB" id="A0AA40F4Q1"/>
<feature type="region of interest" description="Disordered" evidence="1">
    <location>
        <begin position="232"/>
        <end position="261"/>
    </location>
</feature>
<feature type="compositionally biased region" description="Polar residues" evidence="1">
    <location>
        <begin position="75"/>
        <end position="87"/>
    </location>
</feature>
<evidence type="ECO:0000256" key="1">
    <source>
        <dbReference type="SAM" id="MobiDB-lite"/>
    </source>
</evidence>
<evidence type="ECO:0000313" key="3">
    <source>
        <dbReference type="Proteomes" id="UP001172155"/>
    </source>
</evidence>
<reference evidence="2" key="1">
    <citation type="submission" date="2023-06" db="EMBL/GenBank/DDBJ databases">
        <title>Genome-scale phylogeny and comparative genomics of the fungal order Sordariales.</title>
        <authorList>
            <consortium name="Lawrence Berkeley National Laboratory"/>
            <person name="Hensen N."/>
            <person name="Bonometti L."/>
            <person name="Westerberg I."/>
            <person name="Brannstrom I.O."/>
            <person name="Guillou S."/>
            <person name="Cros-Aarteil S."/>
            <person name="Calhoun S."/>
            <person name="Haridas S."/>
            <person name="Kuo A."/>
            <person name="Mondo S."/>
            <person name="Pangilinan J."/>
            <person name="Riley R."/>
            <person name="LaButti K."/>
            <person name="Andreopoulos B."/>
            <person name="Lipzen A."/>
            <person name="Chen C."/>
            <person name="Yanf M."/>
            <person name="Daum C."/>
            <person name="Ng V."/>
            <person name="Clum A."/>
            <person name="Steindorff A."/>
            <person name="Ohm R."/>
            <person name="Martin F."/>
            <person name="Silar P."/>
            <person name="Natvig D."/>
            <person name="Lalanne C."/>
            <person name="Gautier V."/>
            <person name="Ament-velasquez S.L."/>
            <person name="Kruys A."/>
            <person name="Hutchinson M.I."/>
            <person name="Powell A.J."/>
            <person name="Barry K."/>
            <person name="Miller A.N."/>
            <person name="Grigoriev I.V."/>
            <person name="Debuchy R."/>
            <person name="Gladieux P."/>
            <person name="Thoren M.H."/>
            <person name="Johannesson H."/>
        </authorList>
    </citation>
    <scope>NUCLEOTIDE SEQUENCE</scope>
    <source>
        <strain evidence="2">SMH3187-1</strain>
    </source>
</reference>
<protein>
    <submittedName>
        <fullName evidence="2">Uncharacterized protein</fullName>
    </submittedName>
</protein>
<feature type="compositionally biased region" description="Low complexity" evidence="1">
    <location>
        <begin position="248"/>
        <end position="261"/>
    </location>
</feature>